<feature type="domain" description="Cadherin" evidence="1">
    <location>
        <begin position="447"/>
        <end position="511"/>
    </location>
</feature>
<dbReference type="GO" id="GO:0007156">
    <property type="term" value="P:homophilic cell adhesion via plasma membrane adhesion molecules"/>
    <property type="evidence" value="ECO:0007669"/>
    <property type="project" value="InterPro"/>
</dbReference>
<dbReference type="GO" id="GO:0016020">
    <property type="term" value="C:membrane"/>
    <property type="evidence" value="ECO:0007669"/>
    <property type="project" value="InterPro"/>
</dbReference>
<proteinExistence type="predicted"/>
<organism evidence="2">
    <name type="scientific">freshwater metagenome</name>
    <dbReference type="NCBI Taxonomy" id="449393"/>
    <lineage>
        <taxon>unclassified sequences</taxon>
        <taxon>metagenomes</taxon>
        <taxon>ecological metagenomes</taxon>
    </lineage>
</organism>
<dbReference type="EMBL" id="CAESAK010000158">
    <property type="protein sequence ID" value="CAB4342278.1"/>
    <property type="molecule type" value="Genomic_DNA"/>
</dbReference>
<reference evidence="2" key="1">
    <citation type="submission" date="2020-05" db="EMBL/GenBank/DDBJ databases">
        <authorList>
            <person name="Chiriac C."/>
            <person name="Salcher M."/>
            <person name="Ghai R."/>
            <person name="Kavagutti S V."/>
        </authorList>
    </citation>
    <scope>NUCLEOTIDE SEQUENCE</scope>
</reference>
<sequence>MRLKVRLTVIAVLVSTLQAITGHSSASAATSYLSASTYYAYESITASGSWSRPYGVSTIEYVVVAGGGRGGGSQNPGHYAGGGGGGGGVRYGSLTVAQSTYTITVGAGQSTGCSQGRGGNSSLAGSDISTISATGGGSGSCNVNTGDGGGGIDANSGGSGGGAGAQVYAKTFGSGNAGAYSPVEGFAGGTAVLDTANGANQSGGGGGGASQVGSNGTTGCGGKGGNGYQSSITGTVITYGGGGGGGTRASACGGVAGTGGGGTGGVNGGQGTAGTNGLGGGGGGTSLSNGNRGGDGVVIIRYVLSAPDTPSLPAISDTGQSNTDDTTSLSSFSLTGNAVGGSTVQIYDNGIAVGSACTANMSTGAYSCALTGLTAGAHLFTSKASFSGGAEIVSSGSLAVTIDFTAPIISPGVSISIPENQSSISVVTCSETCTLLLIAGVDSASVTFNPGTGVLTFISAPDYEAPADVGADRTYAVSIQATDIAGNTVTRNFVVTITNANESSSLGGPALSGTPYKGVSINLTVSANVAGKVRFLVNGKRIAGCLAISTSGTYPNFSAVCPWKPTTTGRHQVTAALTPSDSSFAASSSVKTSLFVQKRSTTRS</sequence>
<name>A0A6J5ZLD7_9ZZZZ</name>
<dbReference type="AlphaFoldDB" id="A0A6J5ZLD7"/>
<dbReference type="GO" id="GO:0005509">
    <property type="term" value="F:calcium ion binding"/>
    <property type="evidence" value="ECO:0007669"/>
    <property type="project" value="InterPro"/>
</dbReference>
<protein>
    <submittedName>
        <fullName evidence="2">Unannotated protein</fullName>
    </submittedName>
</protein>
<dbReference type="PROSITE" id="PS50268">
    <property type="entry name" value="CADHERIN_2"/>
    <property type="match status" value="1"/>
</dbReference>
<gene>
    <name evidence="2" type="ORF">UFOPK3775_01017</name>
</gene>
<dbReference type="Pfam" id="PF21722">
    <property type="entry name" value="Gly_rich_2"/>
    <property type="match status" value="1"/>
</dbReference>
<evidence type="ECO:0000259" key="1">
    <source>
        <dbReference type="PROSITE" id="PS50268"/>
    </source>
</evidence>
<dbReference type="InterPro" id="IPR013783">
    <property type="entry name" value="Ig-like_fold"/>
</dbReference>
<dbReference type="InterPro" id="IPR002126">
    <property type="entry name" value="Cadherin-like_dom"/>
</dbReference>
<evidence type="ECO:0000313" key="2">
    <source>
        <dbReference type="EMBL" id="CAB4342278.1"/>
    </source>
</evidence>
<accession>A0A6J5ZLD7</accession>
<dbReference type="Gene3D" id="2.60.40.10">
    <property type="entry name" value="Immunoglobulins"/>
    <property type="match status" value="1"/>
</dbReference>
<dbReference type="InterPro" id="IPR049304">
    <property type="entry name" value="Gly_rich_dom"/>
</dbReference>